<keyword evidence="3" id="KW-0862">Zinc</keyword>
<protein>
    <recommendedName>
        <fullName evidence="4">CENP-V/GFA domain-containing protein</fullName>
    </recommendedName>
</protein>
<proteinExistence type="inferred from homology"/>
<dbReference type="GO" id="GO:0046872">
    <property type="term" value="F:metal ion binding"/>
    <property type="evidence" value="ECO:0007669"/>
    <property type="project" value="UniProtKB-KW"/>
</dbReference>
<keyword evidence="6" id="KW-1185">Reference proteome</keyword>
<dbReference type="OrthoDB" id="2993351at2759"/>
<dbReference type="InterPro" id="IPR011057">
    <property type="entry name" value="Mss4-like_sf"/>
</dbReference>
<name>A0A8S1EDT4_9PELO</name>
<dbReference type="SUPFAM" id="SSF51316">
    <property type="entry name" value="Mss4-like"/>
    <property type="match status" value="1"/>
</dbReference>
<comment type="similarity">
    <text evidence="1">Belongs to the Gfa family.</text>
</comment>
<evidence type="ECO:0000313" key="6">
    <source>
        <dbReference type="Proteomes" id="UP000494206"/>
    </source>
</evidence>
<evidence type="ECO:0000256" key="1">
    <source>
        <dbReference type="ARBA" id="ARBA00005495"/>
    </source>
</evidence>
<dbReference type="GO" id="GO:0016846">
    <property type="term" value="F:carbon-sulfur lyase activity"/>
    <property type="evidence" value="ECO:0007669"/>
    <property type="project" value="InterPro"/>
</dbReference>
<evidence type="ECO:0000256" key="3">
    <source>
        <dbReference type="ARBA" id="ARBA00022833"/>
    </source>
</evidence>
<sequence>MSDVVHVGSCHCGTVKWKVRAPEVVDAIQCNCSICKKKQNHHFIIKLDRFELLEGADNIATYTFNSGQAKHTFCKTCGVQSFYYPRSNPNDIAIMPHCIDGDTLKSINWTNFDGRNWEKTMETQAPKAI</sequence>
<evidence type="ECO:0000256" key="2">
    <source>
        <dbReference type="ARBA" id="ARBA00022723"/>
    </source>
</evidence>
<dbReference type="PROSITE" id="PS51891">
    <property type="entry name" value="CENP_V_GFA"/>
    <property type="match status" value="1"/>
</dbReference>
<dbReference type="InterPro" id="IPR006913">
    <property type="entry name" value="CENP-V/GFA"/>
</dbReference>
<dbReference type="InterPro" id="IPR052355">
    <property type="entry name" value="CENP-V-like"/>
</dbReference>
<dbReference type="Pfam" id="PF04828">
    <property type="entry name" value="GFA"/>
    <property type="match status" value="1"/>
</dbReference>
<dbReference type="Proteomes" id="UP000494206">
    <property type="component" value="Unassembled WGS sequence"/>
</dbReference>
<reference evidence="5 6" key="1">
    <citation type="submission" date="2020-04" db="EMBL/GenBank/DDBJ databases">
        <authorList>
            <person name="Laetsch R D."/>
            <person name="Stevens L."/>
            <person name="Kumar S."/>
            <person name="Blaxter L. M."/>
        </authorList>
    </citation>
    <scope>NUCLEOTIDE SEQUENCE [LARGE SCALE GENOMIC DNA]</scope>
</reference>
<dbReference type="Gene3D" id="2.170.150.70">
    <property type="match status" value="1"/>
</dbReference>
<gene>
    <name evidence="5" type="ORF">CBOVIS_LOCUS1721</name>
</gene>
<feature type="domain" description="CENP-V/GFA" evidence="4">
    <location>
        <begin position="6"/>
        <end position="118"/>
    </location>
</feature>
<dbReference type="AlphaFoldDB" id="A0A8S1EDT4"/>
<organism evidence="5 6">
    <name type="scientific">Caenorhabditis bovis</name>
    <dbReference type="NCBI Taxonomy" id="2654633"/>
    <lineage>
        <taxon>Eukaryota</taxon>
        <taxon>Metazoa</taxon>
        <taxon>Ecdysozoa</taxon>
        <taxon>Nematoda</taxon>
        <taxon>Chromadorea</taxon>
        <taxon>Rhabditida</taxon>
        <taxon>Rhabditina</taxon>
        <taxon>Rhabditomorpha</taxon>
        <taxon>Rhabditoidea</taxon>
        <taxon>Rhabditidae</taxon>
        <taxon>Peloderinae</taxon>
        <taxon>Caenorhabditis</taxon>
    </lineage>
</organism>
<evidence type="ECO:0000313" key="5">
    <source>
        <dbReference type="EMBL" id="CAB3398448.1"/>
    </source>
</evidence>
<dbReference type="EMBL" id="CADEPM010000001">
    <property type="protein sequence ID" value="CAB3398448.1"/>
    <property type="molecule type" value="Genomic_DNA"/>
</dbReference>
<dbReference type="PANTHER" id="PTHR28620:SF1">
    <property type="entry name" value="CENP-V_GFA DOMAIN-CONTAINING PROTEIN"/>
    <property type="match status" value="1"/>
</dbReference>
<comment type="caution">
    <text evidence="5">The sequence shown here is derived from an EMBL/GenBank/DDBJ whole genome shotgun (WGS) entry which is preliminary data.</text>
</comment>
<evidence type="ECO:0000259" key="4">
    <source>
        <dbReference type="PROSITE" id="PS51891"/>
    </source>
</evidence>
<accession>A0A8S1EDT4</accession>
<dbReference type="PANTHER" id="PTHR28620">
    <property type="entry name" value="CENTROMERE PROTEIN V"/>
    <property type="match status" value="1"/>
</dbReference>
<keyword evidence="2" id="KW-0479">Metal-binding</keyword>